<reference evidence="1" key="1">
    <citation type="submission" date="2022-11" db="EMBL/GenBank/DDBJ databases">
        <title>Draft genome sequence of Sellimonas catena strain 18CBH55.</title>
        <authorList>
            <person name="Atsushi H."/>
            <person name="Moriya O."/>
            <person name="Mitsuo S."/>
        </authorList>
    </citation>
    <scope>NUCLEOTIDE SEQUENCE</scope>
    <source>
        <strain evidence="1">18CBH55</strain>
    </source>
</reference>
<reference evidence="1" key="3">
    <citation type="journal article" date="2023" name="Int. J. Syst. Evol. Microbiol.">
        <title>Sellimonas catena sp. nov., isolated from human faeces.</title>
        <authorList>
            <person name="Hisatomi A."/>
            <person name="Ohkuma M."/>
            <person name="Sakamoto M."/>
        </authorList>
    </citation>
    <scope>NUCLEOTIDE SEQUENCE</scope>
    <source>
        <strain evidence="1">18CBH55</strain>
    </source>
</reference>
<evidence type="ECO:0000313" key="2">
    <source>
        <dbReference type="Proteomes" id="UP001145094"/>
    </source>
</evidence>
<gene>
    <name evidence="1" type="ORF">Selli2_22710</name>
</gene>
<protein>
    <submittedName>
        <fullName evidence="1">Uncharacterized protein</fullName>
    </submittedName>
</protein>
<evidence type="ECO:0000313" key="1">
    <source>
        <dbReference type="EMBL" id="GLG90844.1"/>
    </source>
</evidence>
<proteinExistence type="predicted"/>
<dbReference type="EMBL" id="BSCH01000014">
    <property type="protein sequence ID" value="GLG90844.1"/>
    <property type="molecule type" value="Genomic_DNA"/>
</dbReference>
<accession>A0A9W6FG03</accession>
<reference evidence="1" key="2">
    <citation type="submission" date="2022-11" db="EMBL/GenBank/DDBJ databases">
        <title>Draft genome sequence of Sellimonas catena strain 18CBH55.</title>
        <authorList>
            <person name="Hisatomi A."/>
            <person name="Ohkuma M."/>
            <person name="Sakamoto M."/>
        </authorList>
    </citation>
    <scope>NUCLEOTIDE SEQUENCE</scope>
    <source>
        <strain evidence="1">18CBH55</strain>
    </source>
</reference>
<name>A0A9W6FG03_9FIRM</name>
<sequence length="39" mass="4797">MYLKEIYDIIDSAENYCIDRMDTNGKNNYERYFLPWAEV</sequence>
<dbReference type="Proteomes" id="UP001145094">
    <property type="component" value="Unassembled WGS sequence"/>
</dbReference>
<organism evidence="1 2">
    <name type="scientific">Sellimonas catena</name>
    <dbReference type="NCBI Taxonomy" id="2994035"/>
    <lineage>
        <taxon>Bacteria</taxon>
        <taxon>Bacillati</taxon>
        <taxon>Bacillota</taxon>
        <taxon>Clostridia</taxon>
        <taxon>Lachnospirales</taxon>
        <taxon>Lachnospiraceae</taxon>
        <taxon>Sellimonas</taxon>
    </lineage>
</organism>
<dbReference type="AlphaFoldDB" id="A0A9W6FG03"/>
<comment type="caution">
    <text evidence="1">The sequence shown here is derived from an EMBL/GenBank/DDBJ whole genome shotgun (WGS) entry which is preliminary data.</text>
</comment>